<protein>
    <submittedName>
        <fullName evidence="2">Uncharacterized protein</fullName>
    </submittedName>
</protein>
<evidence type="ECO:0000256" key="1">
    <source>
        <dbReference type="SAM" id="Coils"/>
    </source>
</evidence>
<reference evidence="3" key="1">
    <citation type="journal article" date="2014" name="Proc. Natl. Acad. Sci. U.S.A.">
        <title>Extensive sampling of basidiomycete genomes demonstrates inadequacy of the white-rot/brown-rot paradigm for wood decay fungi.</title>
        <authorList>
            <person name="Riley R."/>
            <person name="Salamov A.A."/>
            <person name="Brown D.W."/>
            <person name="Nagy L.G."/>
            <person name="Floudas D."/>
            <person name="Held B.W."/>
            <person name="Levasseur A."/>
            <person name="Lombard V."/>
            <person name="Morin E."/>
            <person name="Otillar R."/>
            <person name="Lindquist E.A."/>
            <person name="Sun H."/>
            <person name="LaButti K.M."/>
            <person name="Schmutz J."/>
            <person name="Jabbour D."/>
            <person name="Luo H."/>
            <person name="Baker S.E."/>
            <person name="Pisabarro A.G."/>
            <person name="Walton J.D."/>
            <person name="Blanchette R.A."/>
            <person name="Henrissat B."/>
            <person name="Martin F."/>
            <person name="Cullen D."/>
            <person name="Hibbett D.S."/>
            <person name="Grigoriev I.V."/>
        </authorList>
    </citation>
    <scope>NUCLEOTIDE SEQUENCE [LARGE SCALE GENOMIC DNA]</scope>
    <source>
        <strain evidence="3">CBS 339.88</strain>
    </source>
</reference>
<evidence type="ECO:0000313" key="3">
    <source>
        <dbReference type="Proteomes" id="UP000027222"/>
    </source>
</evidence>
<sequence>MHETLRRSVAEGSISTLATVENLQKEMREMKVKIALMEGSEVDDSEKLKAGALIDEVHERLKADITQETARATQAEQALQRISGAQADSIDDVTTFIASGCREDTLAYYRIKVRHLINLAQAKLAYSTGLSTTPGERNDKATYLWRQYCDTLVDERKDKWENTRVEQAKKFIREKRNEKDRTATDALMKSGALEILVNDWDLRSVSGGAAQHPDPLKKDEVDGYRLAIAAVGNEVEEQQLTGCVSYVFTVGGVPD</sequence>
<dbReference type="HOGENOM" id="CLU_1090072_0_0_1"/>
<dbReference type="EMBL" id="KL142377">
    <property type="protein sequence ID" value="KDR77300.1"/>
    <property type="molecule type" value="Genomic_DNA"/>
</dbReference>
<dbReference type="AlphaFoldDB" id="A0A067T283"/>
<gene>
    <name evidence="2" type="ORF">GALMADRAFT_246647</name>
</gene>
<accession>A0A067T283</accession>
<feature type="coiled-coil region" evidence="1">
    <location>
        <begin position="20"/>
        <end position="78"/>
    </location>
</feature>
<keyword evidence="3" id="KW-1185">Reference proteome</keyword>
<evidence type="ECO:0000313" key="2">
    <source>
        <dbReference type="EMBL" id="KDR77300.1"/>
    </source>
</evidence>
<keyword evidence="1" id="KW-0175">Coiled coil</keyword>
<name>A0A067T283_GALM3</name>
<organism evidence="2 3">
    <name type="scientific">Galerina marginata (strain CBS 339.88)</name>
    <dbReference type="NCBI Taxonomy" id="685588"/>
    <lineage>
        <taxon>Eukaryota</taxon>
        <taxon>Fungi</taxon>
        <taxon>Dikarya</taxon>
        <taxon>Basidiomycota</taxon>
        <taxon>Agaricomycotina</taxon>
        <taxon>Agaricomycetes</taxon>
        <taxon>Agaricomycetidae</taxon>
        <taxon>Agaricales</taxon>
        <taxon>Agaricineae</taxon>
        <taxon>Strophariaceae</taxon>
        <taxon>Galerina</taxon>
    </lineage>
</organism>
<dbReference type="OrthoDB" id="2656987at2759"/>
<proteinExistence type="predicted"/>
<feature type="non-terminal residue" evidence="2">
    <location>
        <position position="1"/>
    </location>
</feature>
<dbReference type="Proteomes" id="UP000027222">
    <property type="component" value="Unassembled WGS sequence"/>
</dbReference>